<reference evidence="2" key="1">
    <citation type="journal article" date="2015" name="Nature">
        <title>Complex archaea that bridge the gap between prokaryotes and eukaryotes.</title>
        <authorList>
            <person name="Spang A."/>
            <person name="Saw J.H."/>
            <person name="Jorgensen S.L."/>
            <person name="Zaremba-Niedzwiedzka K."/>
            <person name="Martijn J."/>
            <person name="Lind A.E."/>
            <person name="van Eijk R."/>
            <person name="Schleper C."/>
            <person name="Guy L."/>
            <person name="Ettema T.J."/>
        </authorList>
    </citation>
    <scope>NUCLEOTIDE SEQUENCE</scope>
</reference>
<dbReference type="Gene3D" id="3.30.760.10">
    <property type="entry name" value="RNA Cap, Translation Initiation Factor Eif4e"/>
    <property type="match status" value="1"/>
</dbReference>
<proteinExistence type="inferred from homology"/>
<dbReference type="AlphaFoldDB" id="A0A0F9LW35"/>
<dbReference type="InterPro" id="IPR023398">
    <property type="entry name" value="TIF_eIF4e-like"/>
</dbReference>
<accession>A0A0F9LW35</accession>
<comment type="caution">
    <text evidence="2">The sequence shown here is derived from an EMBL/GenBank/DDBJ whole genome shotgun (WGS) entry which is preliminary data.</text>
</comment>
<comment type="similarity">
    <text evidence="1">Belongs to the UPF0696 family.</text>
</comment>
<evidence type="ECO:0008006" key="3">
    <source>
        <dbReference type="Google" id="ProtNLM"/>
    </source>
</evidence>
<protein>
    <recommendedName>
        <fullName evidence="3">DUF1917 domain-containing protein</fullName>
    </recommendedName>
</protein>
<dbReference type="SUPFAM" id="SSF55418">
    <property type="entry name" value="eIF4e-like"/>
    <property type="match status" value="1"/>
</dbReference>
<dbReference type="InterPro" id="IPR015034">
    <property type="entry name" value="Bles03"/>
</dbReference>
<evidence type="ECO:0000313" key="2">
    <source>
        <dbReference type="EMBL" id="KKM61267.1"/>
    </source>
</evidence>
<organism evidence="2">
    <name type="scientific">marine sediment metagenome</name>
    <dbReference type="NCBI Taxonomy" id="412755"/>
    <lineage>
        <taxon>unclassified sequences</taxon>
        <taxon>metagenomes</taxon>
        <taxon>ecological metagenomes</taxon>
    </lineage>
</organism>
<dbReference type="Pfam" id="PF08939">
    <property type="entry name" value="Bles03"/>
    <property type="match status" value="1"/>
</dbReference>
<dbReference type="EMBL" id="LAZR01011515">
    <property type="protein sequence ID" value="KKM61267.1"/>
    <property type="molecule type" value="Genomic_DNA"/>
</dbReference>
<evidence type="ECO:0000256" key="1">
    <source>
        <dbReference type="ARBA" id="ARBA00010568"/>
    </source>
</evidence>
<name>A0A0F9LW35_9ZZZZ</name>
<dbReference type="PANTHER" id="PTHR31977:SF1">
    <property type="entry name" value="UPF0696 PROTEIN C11ORF68"/>
    <property type="match status" value="1"/>
</dbReference>
<gene>
    <name evidence="2" type="ORF">LCGC14_1533450</name>
</gene>
<sequence length="161" mass="18876">MMKKIWTNEEIGDLQLDNIKEMMYPKRLPSETFDRYWIEVQTLAPKIPKEINHNGGKWMIFRSKEKIDKLWGKIRLSTILGFLGNRAKVSTAKSNPNASNSKSYVICVYTYDSNDKKDVKRIRKELKSLDIKEVIRYKTNKSTLEGKYANKGFKNISKYKS</sequence>
<dbReference type="PANTHER" id="PTHR31977">
    <property type="entry name" value="UPF0696 PROTEIN C11ORF68"/>
    <property type="match status" value="1"/>
</dbReference>